<keyword evidence="8 10" id="KW-0472">Membrane</keyword>
<keyword evidence="6" id="KW-0067">ATP-binding</keyword>
<dbReference type="CDD" id="cd18577">
    <property type="entry name" value="ABC_6TM_Pgp_ABCB1_D1_like"/>
    <property type="match status" value="1"/>
</dbReference>
<reference evidence="13" key="1">
    <citation type="journal article" date="2020" name="Stud. Mycol.">
        <title>101 Dothideomycetes genomes: a test case for predicting lifestyles and emergence of pathogens.</title>
        <authorList>
            <person name="Haridas S."/>
            <person name="Albert R."/>
            <person name="Binder M."/>
            <person name="Bloem J."/>
            <person name="Labutti K."/>
            <person name="Salamov A."/>
            <person name="Andreopoulos B."/>
            <person name="Baker S."/>
            <person name="Barry K."/>
            <person name="Bills G."/>
            <person name="Bluhm B."/>
            <person name="Cannon C."/>
            <person name="Castanera R."/>
            <person name="Culley D."/>
            <person name="Daum C."/>
            <person name="Ezra D."/>
            <person name="Gonzalez J."/>
            <person name="Henrissat B."/>
            <person name="Kuo A."/>
            <person name="Liang C."/>
            <person name="Lipzen A."/>
            <person name="Lutzoni F."/>
            <person name="Magnuson J."/>
            <person name="Mondo S."/>
            <person name="Nolan M."/>
            <person name="Ohm R."/>
            <person name="Pangilinan J."/>
            <person name="Park H.-J."/>
            <person name="Ramirez L."/>
            <person name="Alfaro M."/>
            <person name="Sun H."/>
            <person name="Tritt A."/>
            <person name="Yoshinaga Y."/>
            <person name="Zwiers L.-H."/>
            <person name="Turgeon B."/>
            <person name="Goodwin S."/>
            <person name="Spatafora J."/>
            <person name="Crous P."/>
            <person name="Grigoriev I."/>
        </authorList>
    </citation>
    <scope>NUCLEOTIDE SEQUENCE</scope>
    <source>
        <strain evidence="13">CBS 113818</strain>
    </source>
</reference>
<dbReference type="InterPro" id="IPR036640">
    <property type="entry name" value="ABC1_TM_sf"/>
</dbReference>
<feature type="region of interest" description="Disordered" evidence="9">
    <location>
        <begin position="694"/>
        <end position="738"/>
    </location>
</feature>
<dbReference type="PROSITE" id="PS50893">
    <property type="entry name" value="ABC_TRANSPORTER_2"/>
    <property type="match status" value="2"/>
</dbReference>
<dbReference type="InterPro" id="IPR027417">
    <property type="entry name" value="P-loop_NTPase"/>
</dbReference>
<evidence type="ECO:0000256" key="1">
    <source>
        <dbReference type="ARBA" id="ARBA00004141"/>
    </source>
</evidence>
<organism evidence="13 14">
    <name type="scientific">Ophiobolus disseminans</name>
    <dbReference type="NCBI Taxonomy" id="1469910"/>
    <lineage>
        <taxon>Eukaryota</taxon>
        <taxon>Fungi</taxon>
        <taxon>Dikarya</taxon>
        <taxon>Ascomycota</taxon>
        <taxon>Pezizomycotina</taxon>
        <taxon>Dothideomycetes</taxon>
        <taxon>Pleosporomycetidae</taxon>
        <taxon>Pleosporales</taxon>
        <taxon>Pleosporineae</taxon>
        <taxon>Phaeosphaeriaceae</taxon>
        <taxon>Ophiobolus</taxon>
    </lineage>
</organism>
<evidence type="ECO:0000256" key="5">
    <source>
        <dbReference type="ARBA" id="ARBA00022741"/>
    </source>
</evidence>
<comment type="subcellular location">
    <subcellularLocation>
        <location evidence="1">Membrane</location>
        <topology evidence="1">Multi-pass membrane protein</topology>
    </subcellularLocation>
</comment>
<dbReference type="InterPro" id="IPR003439">
    <property type="entry name" value="ABC_transporter-like_ATP-bd"/>
</dbReference>
<keyword evidence="7 10" id="KW-1133">Transmembrane helix</keyword>
<feature type="transmembrane region" description="Helical" evidence="10">
    <location>
        <begin position="161"/>
        <end position="180"/>
    </location>
</feature>
<dbReference type="PANTHER" id="PTHR43394">
    <property type="entry name" value="ATP-DEPENDENT PERMEASE MDL1, MITOCHONDRIAL"/>
    <property type="match status" value="1"/>
</dbReference>
<dbReference type="PROSITE" id="PS50929">
    <property type="entry name" value="ABC_TM1F"/>
    <property type="match status" value="2"/>
</dbReference>
<feature type="domain" description="ABC transmembrane type-1" evidence="12">
    <location>
        <begin position="36"/>
        <end position="333"/>
    </location>
</feature>
<name>A0A6A7AAZ5_9PLEO</name>
<evidence type="ECO:0000256" key="10">
    <source>
        <dbReference type="SAM" id="Phobius"/>
    </source>
</evidence>
<dbReference type="FunFam" id="3.40.50.300:FF:000913">
    <property type="entry name" value="ABC multidrug transporter SitT"/>
    <property type="match status" value="1"/>
</dbReference>
<feature type="transmembrane region" description="Helical" evidence="10">
    <location>
        <begin position="266"/>
        <end position="287"/>
    </location>
</feature>
<evidence type="ECO:0000256" key="8">
    <source>
        <dbReference type="ARBA" id="ARBA00023136"/>
    </source>
</evidence>
<dbReference type="OrthoDB" id="6500128at2759"/>
<dbReference type="GO" id="GO:0005743">
    <property type="term" value="C:mitochondrial inner membrane"/>
    <property type="evidence" value="ECO:0007669"/>
    <property type="project" value="TreeGrafter"/>
</dbReference>
<keyword evidence="5" id="KW-0547">Nucleotide-binding</keyword>
<feature type="compositionally biased region" description="Low complexity" evidence="9">
    <location>
        <begin position="698"/>
        <end position="708"/>
    </location>
</feature>
<dbReference type="Pfam" id="PF00664">
    <property type="entry name" value="ABC_membrane"/>
    <property type="match status" value="2"/>
</dbReference>
<evidence type="ECO:0000259" key="11">
    <source>
        <dbReference type="PROSITE" id="PS50893"/>
    </source>
</evidence>
<dbReference type="GO" id="GO:0005524">
    <property type="term" value="F:ATP binding"/>
    <property type="evidence" value="ECO:0007669"/>
    <property type="project" value="UniProtKB-KW"/>
</dbReference>
<evidence type="ECO:0000256" key="3">
    <source>
        <dbReference type="ARBA" id="ARBA00022448"/>
    </source>
</evidence>
<feature type="transmembrane region" description="Helical" evidence="10">
    <location>
        <begin position="882"/>
        <end position="906"/>
    </location>
</feature>
<dbReference type="InterPro" id="IPR017871">
    <property type="entry name" value="ABC_transporter-like_CS"/>
</dbReference>
<feature type="domain" description="ABC transporter" evidence="11">
    <location>
        <begin position="1114"/>
        <end position="1355"/>
    </location>
</feature>
<evidence type="ECO:0000256" key="7">
    <source>
        <dbReference type="ARBA" id="ARBA00022989"/>
    </source>
</evidence>
<feature type="compositionally biased region" description="Low complexity" evidence="9">
    <location>
        <begin position="1074"/>
        <end position="1087"/>
    </location>
</feature>
<dbReference type="EMBL" id="MU006219">
    <property type="protein sequence ID" value="KAF2830386.1"/>
    <property type="molecule type" value="Genomic_DNA"/>
</dbReference>
<dbReference type="PANTHER" id="PTHR43394:SF27">
    <property type="entry name" value="ATP-DEPENDENT TRANSLOCASE ABCB1-LIKE"/>
    <property type="match status" value="1"/>
</dbReference>
<keyword evidence="4 10" id="KW-0812">Transmembrane</keyword>
<evidence type="ECO:0000313" key="14">
    <source>
        <dbReference type="Proteomes" id="UP000799424"/>
    </source>
</evidence>
<evidence type="ECO:0000256" key="4">
    <source>
        <dbReference type="ARBA" id="ARBA00022692"/>
    </source>
</evidence>
<dbReference type="FunFam" id="1.20.1560.10:FF:000057">
    <property type="entry name" value="ABC multidrug transporter SitT"/>
    <property type="match status" value="1"/>
</dbReference>
<feature type="region of interest" description="Disordered" evidence="9">
    <location>
        <begin position="1074"/>
        <end position="1093"/>
    </location>
</feature>
<evidence type="ECO:0000256" key="9">
    <source>
        <dbReference type="SAM" id="MobiDB-lite"/>
    </source>
</evidence>
<feature type="transmembrane region" description="Helical" evidence="10">
    <location>
        <begin position="995"/>
        <end position="1016"/>
    </location>
</feature>
<evidence type="ECO:0000256" key="6">
    <source>
        <dbReference type="ARBA" id="ARBA00022840"/>
    </source>
</evidence>
<dbReference type="InterPro" id="IPR039421">
    <property type="entry name" value="Type_1_exporter"/>
</dbReference>
<proteinExistence type="inferred from homology"/>
<dbReference type="SUPFAM" id="SSF52540">
    <property type="entry name" value="P-loop containing nucleoside triphosphate hydrolases"/>
    <property type="match status" value="2"/>
</dbReference>
<dbReference type="GO" id="GO:0016887">
    <property type="term" value="F:ATP hydrolysis activity"/>
    <property type="evidence" value="ECO:0007669"/>
    <property type="project" value="InterPro"/>
</dbReference>
<feature type="domain" description="ABC transmembrane type-1" evidence="12">
    <location>
        <begin position="769"/>
        <end position="1057"/>
    </location>
</feature>
<feature type="transmembrane region" description="Helical" evidence="10">
    <location>
        <begin position="815"/>
        <end position="837"/>
    </location>
</feature>
<dbReference type="GO" id="GO:0090374">
    <property type="term" value="P:oligopeptide export from mitochondrion"/>
    <property type="evidence" value="ECO:0007669"/>
    <property type="project" value="TreeGrafter"/>
</dbReference>
<feature type="transmembrane region" description="Helical" evidence="10">
    <location>
        <begin position="186"/>
        <end position="207"/>
    </location>
</feature>
<dbReference type="SMART" id="SM00382">
    <property type="entry name" value="AAA"/>
    <property type="match status" value="2"/>
</dbReference>
<feature type="transmembrane region" description="Helical" evidence="10">
    <location>
        <begin position="764"/>
        <end position="783"/>
    </location>
</feature>
<dbReference type="CDD" id="cd18578">
    <property type="entry name" value="ABC_6TM_Pgp_ABCB1_D2_like"/>
    <property type="match status" value="1"/>
</dbReference>
<evidence type="ECO:0000313" key="13">
    <source>
        <dbReference type="EMBL" id="KAF2830386.1"/>
    </source>
</evidence>
<protein>
    <submittedName>
        <fullName evidence="13">Leptomycin B resistance protein pmd1</fullName>
    </submittedName>
</protein>
<gene>
    <name evidence="13" type="ORF">CC86DRAFT_378686</name>
</gene>
<feature type="transmembrane region" description="Helical" evidence="10">
    <location>
        <begin position="307"/>
        <end position="338"/>
    </location>
</feature>
<dbReference type="Pfam" id="PF00005">
    <property type="entry name" value="ABC_tran"/>
    <property type="match status" value="2"/>
</dbReference>
<dbReference type="InterPro" id="IPR003593">
    <property type="entry name" value="AAA+_ATPase"/>
</dbReference>
<dbReference type="Gene3D" id="3.40.50.300">
    <property type="entry name" value="P-loop containing nucleotide triphosphate hydrolases"/>
    <property type="match status" value="3"/>
</dbReference>
<feature type="compositionally biased region" description="Basic and acidic residues" evidence="9">
    <location>
        <begin position="715"/>
        <end position="727"/>
    </location>
</feature>
<dbReference type="InterPro" id="IPR011527">
    <property type="entry name" value="ABC1_TM_dom"/>
</dbReference>
<accession>A0A6A7AAZ5</accession>
<feature type="domain" description="ABC transporter" evidence="11">
    <location>
        <begin position="369"/>
        <end position="689"/>
    </location>
</feature>
<feature type="transmembrane region" description="Helical" evidence="10">
    <location>
        <begin position="912"/>
        <end position="933"/>
    </location>
</feature>
<dbReference type="PROSITE" id="PS00211">
    <property type="entry name" value="ABC_TRANSPORTER_1"/>
    <property type="match status" value="2"/>
</dbReference>
<dbReference type="SUPFAM" id="SSF90123">
    <property type="entry name" value="ABC transporter transmembrane region"/>
    <property type="match status" value="2"/>
</dbReference>
<evidence type="ECO:0000259" key="12">
    <source>
        <dbReference type="PROSITE" id="PS50929"/>
    </source>
</evidence>
<keyword evidence="14" id="KW-1185">Reference proteome</keyword>
<comment type="similarity">
    <text evidence="2">Belongs to the ABC transporter superfamily. ABCB family. Multidrug resistance exporter (TC 3.A.1.201) subfamily.</text>
</comment>
<dbReference type="GO" id="GO:0015421">
    <property type="term" value="F:ABC-type oligopeptide transporter activity"/>
    <property type="evidence" value="ECO:0007669"/>
    <property type="project" value="TreeGrafter"/>
</dbReference>
<keyword evidence="3" id="KW-0813">Transport</keyword>
<feature type="transmembrane region" description="Helical" evidence="10">
    <location>
        <begin position="32"/>
        <end position="55"/>
    </location>
</feature>
<dbReference type="Gene3D" id="1.20.1560.10">
    <property type="entry name" value="ABC transporter type 1, transmembrane domain"/>
    <property type="match status" value="2"/>
</dbReference>
<feature type="transmembrane region" description="Helical" evidence="10">
    <location>
        <begin position="86"/>
        <end position="110"/>
    </location>
</feature>
<sequence length="1359" mass="146448">MPIKRPTRASIKPFFGFLRLLFYADPTWLDKLLVGVGALAAIAAGVPFPLIGIVFGQLVDEINNATCANQSGSSDTSGEASITPKILLLVYIAIASFVCIYTHLVCWNLASQRLAQRVRDRYLRNLLRQDVAFFDNLQAGEVSSRLNGDIQAIESGTNEKVGVALTCVSFCITAYIVGFIKDAELAGMLVSLIPAFLIMATVGGHFVSKYTAKLSSCFGTASAIASEALSNVGLVHALGAHTKLEEQFRGQLGEARTQGIRKANAAAVQAGLLYFIAFSASALGYWQGSRKVANALEGNGNASIGEIYTVTFILLDGAIVLSQVAPMLPLFSGALAAFERLRKDIETQPSIDNTTTTTAEKPLHLEGAIELQNVTFTYPSRPDHPVLNNISISCDPGRLTAIVGLSGSGKSTIASLITRFYDPQEGAVVIDGRNIRDINLHSLRGHISLVQQEPSLLDRSILENIALGLVNSPAHARLSGILLSNTLADLAARARSGSQDLRHAVSSFILLCKPFVARYCLGHYCRDPVAKQEPVYLHIFFNVASASEAAGPEVAEILQLVHHAASLADVAVFIDRLEFGFATLVGSSGSLVSGGQKQRIALARALIRDPRILILDEATAALDSASEQRIQAAIDRASEGRTVISIAHRLSTIRKASKIIVMKKGDIIEQGTHDQLMSSDGAYADMIRLQSVKADEGSSSSRTSLDADSINDVANDEKQPLTSEKCDATTTQSPDVPAKTAIDSEQGLMAGSILKTMTPLIRPYLALLVLAFFAALIVGGQYSGSGLLFGNIMGTMSPCNAPDFIRSRGELLSGLWFMLACIEFMANFTSWAVFGLISERLIYKVRNMSLHTLLQQPLQWHESEGRSPSILLEYITKDGNSLAGFSGSIIGTLFSVIVNFIAAIVLSHIVAWRIAIVCLVIVPLLLGAGYMQLRAIGLFAAKHAGAFSSSIGVTIEAVSNIRTVHALSIEEEILQTYRRSLKAPRKEMVRQSFKTNVWLAIANSCGGFIYAFAYWWGSKNIIEGRYTQTEFFIILISMLVSAQLWGQLFTLAPEISKAKSAISRICGLIELGNRSSTPSSRSSPDYTSNEEKHLDVEASADSSSLVSPHGGAQVIFRNVEFSYPARPGIPVLASLSLSIQPGQFCALVGPSGAGKSTVLALLERFYTPSFGTISINGFDISRDASTSFRDDIAYVPQDNVLFQGTIKFNIALGARPGYNPSDEEVQEACKLANIHDTIMELPQGYETQCGSSGSQLSGGQRQRLSIARALVRKPKLLLLDESTSALDAESEKALESGLERAVKGHGVTVIAIAHRLRTIARADIIFLVEGGKVVDQGKHEELVQRSESYRVNALHQMLG</sequence>
<dbReference type="Proteomes" id="UP000799424">
    <property type="component" value="Unassembled WGS sequence"/>
</dbReference>
<evidence type="ECO:0000256" key="2">
    <source>
        <dbReference type="ARBA" id="ARBA00007577"/>
    </source>
</evidence>